<sequence>MLYSLFTHDGLSCYVRTKVLKCAADTTVIGLITNVVESEYRDQVNKLISWCNDNNLELNVNKTKEIVVDFRRKKSSPPSPLVIDGRTVEIVQHFKVIGSTISGNLKRELNVVNIVKKAQQRLYFLRRLRSFGLTTQVMLNFYIDVMESVLIFSITVWFGSITQKEMLRLNRVVKTASRMIGRDLPSLEILYLQSPLGRATIISQDSSHPAHDLFEPLPSSRRFRSIKTRIKRFSTSFFPLAVQALSKQKCFLSHPQQTHIPLSDEFLVFIFYHNLLFYFLFYISS</sequence>
<protein>
    <recommendedName>
        <fullName evidence="2">Alkylated DNA repair protein AlkB homologue 8 N-terminal domain-containing protein</fullName>
    </recommendedName>
</protein>
<evidence type="ECO:0000313" key="3">
    <source>
        <dbReference type="EMBL" id="KAK2187291.1"/>
    </source>
</evidence>
<feature type="domain" description="Alkylated DNA repair protein AlkB homologue 8 N-terminal" evidence="2">
    <location>
        <begin position="109"/>
        <end position="148"/>
    </location>
</feature>
<dbReference type="AlphaFoldDB" id="A0AAD9P350"/>
<proteinExistence type="predicted"/>
<dbReference type="EMBL" id="JAODUO010000171">
    <property type="protein sequence ID" value="KAK2187291.1"/>
    <property type="molecule type" value="Genomic_DNA"/>
</dbReference>
<dbReference type="InterPro" id="IPR015095">
    <property type="entry name" value="AlkB_hom8_N"/>
</dbReference>
<keyword evidence="4" id="KW-1185">Reference proteome</keyword>
<comment type="caution">
    <text evidence="3">The sequence shown here is derived from an EMBL/GenBank/DDBJ whole genome shotgun (WGS) entry which is preliminary data.</text>
</comment>
<dbReference type="GO" id="GO:0016706">
    <property type="term" value="F:2-oxoglutarate-dependent dioxygenase activity"/>
    <property type="evidence" value="ECO:0007669"/>
    <property type="project" value="InterPro"/>
</dbReference>
<reference evidence="3" key="1">
    <citation type="journal article" date="2023" name="Mol. Biol. Evol.">
        <title>Third-Generation Sequencing Reveals the Adaptive Role of the Epigenome in Three Deep-Sea Polychaetes.</title>
        <authorList>
            <person name="Perez M."/>
            <person name="Aroh O."/>
            <person name="Sun Y."/>
            <person name="Lan Y."/>
            <person name="Juniper S.K."/>
            <person name="Young C.R."/>
            <person name="Angers B."/>
            <person name="Qian P.Y."/>
        </authorList>
    </citation>
    <scope>NUCLEOTIDE SEQUENCE</scope>
    <source>
        <strain evidence="3">R07B-5</strain>
    </source>
</reference>
<feature type="transmembrane region" description="Helical" evidence="1">
    <location>
        <begin position="139"/>
        <end position="161"/>
    </location>
</feature>
<dbReference type="Pfam" id="PF09004">
    <property type="entry name" value="ALKBH8_N"/>
    <property type="match status" value="1"/>
</dbReference>
<name>A0AAD9P350_RIDPI</name>
<dbReference type="GO" id="GO:0008168">
    <property type="term" value="F:methyltransferase activity"/>
    <property type="evidence" value="ECO:0007669"/>
    <property type="project" value="InterPro"/>
</dbReference>
<gene>
    <name evidence="3" type="ORF">NP493_171g04000</name>
</gene>
<keyword evidence="1" id="KW-0812">Transmembrane</keyword>
<keyword evidence="1" id="KW-1133">Transmembrane helix</keyword>
<dbReference type="Proteomes" id="UP001209878">
    <property type="component" value="Unassembled WGS sequence"/>
</dbReference>
<accession>A0AAD9P350</accession>
<keyword evidence="1" id="KW-0472">Membrane</keyword>
<evidence type="ECO:0000256" key="1">
    <source>
        <dbReference type="SAM" id="Phobius"/>
    </source>
</evidence>
<organism evidence="3 4">
    <name type="scientific">Ridgeia piscesae</name>
    <name type="common">Tubeworm</name>
    <dbReference type="NCBI Taxonomy" id="27915"/>
    <lineage>
        <taxon>Eukaryota</taxon>
        <taxon>Metazoa</taxon>
        <taxon>Spiralia</taxon>
        <taxon>Lophotrochozoa</taxon>
        <taxon>Annelida</taxon>
        <taxon>Polychaeta</taxon>
        <taxon>Sedentaria</taxon>
        <taxon>Canalipalpata</taxon>
        <taxon>Sabellida</taxon>
        <taxon>Siboglinidae</taxon>
        <taxon>Ridgeia</taxon>
    </lineage>
</organism>
<evidence type="ECO:0000259" key="2">
    <source>
        <dbReference type="Pfam" id="PF09004"/>
    </source>
</evidence>
<evidence type="ECO:0000313" key="4">
    <source>
        <dbReference type="Proteomes" id="UP001209878"/>
    </source>
</evidence>
<feature type="transmembrane region" description="Helical" evidence="1">
    <location>
        <begin position="266"/>
        <end position="283"/>
    </location>
</feature>